<feature type="region of interest" description="Disordered" evidence="1">
    <location>
        <begin position="139"/>
        <end position="239"/>
    </location>
</feature>
<dbReference type="VEuPathDB" id="CryptoDB:Vbra_9338"/>
<accession>A0A0G4FME7</accession>
<evidence type="ECO:0000256" key="1">
    <source>
        <dbReference type="SAM" id="MobiDB-lite"/>
    </source>
</evidence>
<dbReference type="AlphaFoldDB" id="A0A0G4FME7"/>
<reference evidence="2 3" key="1">
    <citation type="submission" date="2014-11" db="EMBL/GenBank/DDBJ databases">
        <authorList>
            <person name="Zhu J."/>
            <person name="Qi W."/>
            <person name="Song R."/>
        </authorList>
    </citation>
    <scope>NUCLEOTIDE SEQUENCE [LARGE SCALE GENOMIC DNA]</scope>
</reference>
<dbReference type="EMBL" id="CDMY01000463">
    <property type="protein sequence ID" value="CEM15021.1"/>
    <property type="molecule type" value="Genomic_DNA"/>
</dbReference>
<feature type="compositionally biased region" description="Pro residues" evidence="1">
    <location>
        <begin position="46"/>
        <end position="59"/>
    </location>
</feature>
<feature type="region of interest" description="Disordered" evidence="1">
    <location>
        <begin position="1"/>
        <end position="59"/>
    </location>
</feature>
<feature type="region of interest" description="Disordered" evidence="1">
    <location>
        <begin position="372"/>
        <end position="418"/>
    </location>
</feature>
<feature type="compositionally biased region" description="Polar residues" evidence="1">
    <location>
        <begin position="12"/>
        <end position="31"/>
    </location>
</feature>
<evidence type="ECO:0000313" key="2">
    <source>
        <dbReference type="EMBL" id="CEM15021.1"/>
    </source>
</evidence>
<evidence type="ECO:0000313" key="3">
    <source>
        <dbReference type="Proteomes" id="UP000041254"/>
    </source>
</evidence>
<name>A0A0G4FME7_VITBC</name>
<feature type="compositionally biased region" description="Polar residues" evidence="1">
    <location>
        <begin position="145"/>
        <end position="179"/>
    </location>
</feature>
<proteinExistence type="predicted"/>
<organism evidence="2 3">
    <name type="scientific">Vitrella brassicaformis (strain CCMP3155)</name>
    <dbReference type="NCBI Taxonomy" id="1169540"/>
    <lineage>
        <taxon>Eukaryota</taxon>
        <taxon>Sar</taxon>
        <taxon>Alveolata</taxon>
        <taxon>Colpodellida</taxon>
        <taxon>Vitrellaceae</taxon>
        <taxon>Vitrella</taxon>
    </lineage>
</organism>
<feature type="compositionally biased region" description="Polar residues" evidence="1">
    <location>
        <begin position="396"/>
        <end position="411"/>
    </location>
</feature>
<protein>
    <submittedName>
        <fullName evidence="2">Uncharacterized protein</fullName>
    </submittedName>
</protein>
<dbReference type="Proteomes" id="UP000041254">
    <property type="component" value="Unassembled WGS sequence"/>
</dbReference>
<keyword evidence="3" id="KW-1185">Reference proteome</keyword>
<gene>
    <name evidence="2" type="ORF">Vbra_9338</name>
</gene>
<dbReference type="InParanoid" id="A0A0G4FME7"/>
<sequence length="446" mass="48767">MCPPCPGGPTAVATSRSTSHKALQTTDTLSMTKAGKGESGKLGPSGVPPAQCPPPPHSPGPVPRLIFGTCCTCEDQQERDSQLIVGKDMSDPSNLPLYTHLPMQESRARYTDQHPASLLDPAKLRAAVGQVANMPGPTLVFKNTHLPTSRDSQTHMVSKSTSSRASTETQLASPSSYRESSLHPHPPPTYTHRHPLLDDSCFPEESKPSVISSPVKTIQEKEKQMSPSQQTDHEDDYEDEANKRRKLYLQQLVKGFVSTAAYGVEVFAVDVGTGATREGIYSIDREISNFALDLFDPPTRLCTIPLRHIDSIKSIDQLHGRTRWVLDQNLSASEKRELVVIEFREGENCLARCVGLLCPPLTHWSGTSAHAHVEPSGMLDEETPSPPSGRSPSTTASAHPQYSTPSGQVMQQRPPDRVEEFRRCLSILRLYSSKSTAVSPLNRPLA</sequence>